<dbReference type="Proteomes" id="UP001066276">
    <property type="component" value="Chromosome 11"/>
</dbReference>
<keyword evidence="2" id="KW-1185">Reference proteome</keyword>
<organism evidence="1 2">
    <name type="scientific">Pleurodeles waltl</name>
    <name type="common">Iberian ribbed newt</name>
    <dbReference type="NCBI Taxonomy" id="8319"/>
    <lineage>
        <taxon>Eukaryota</taxon>
        <taxon>Metazoa</taxon>
        <taxon>Chordata</taxon>
        <taxon>Craniata</taxon>
        <taxon>Vertebrata</taxon>
        <taxon>Euteleostomi</taxon>
        <taxon>Amphibia</taxon>
        <taxon>Batrachia</taxon>
        <taxon>Caudata</taxon>
        <taxon>Salamandroidea</taxon>
        <taxon>Salamandridae</taxon>
        <taxon>Pleurodelinae</taxon>
        <taxon>Pleurodeles</taxon>
    </lineage>
</organism>
<comment type="caution">
    <text evidence="1">The sequence shown here is derived from an EMBL/GenBank/DDBJ whole genome shotgun (WGS) entry which is preliminary data.</text>
</comment>
<evidence type="ECO:0000313" key="1">
    <source>
        <dbReference type="EMBL" id="KAJ1092880.1"/>
    </source>
</evidence>
<reference evidence="1" key="1">
    <citation type="journal article" date="2022" name="bioRxiv">
        <title>Sequencing and chromosome-scale assembly of the giantPleurodeles waltlgenome.</title>
        <authorList>
            <person name="Brown T."/>
            <person name="Elewa A."/>
            <person name="Iarovenko S."/>
            <person name="Subramanian E."/>
            <person name="Araus A.J."/>
            <person name="Petzold A."/>
            <person name="Susuki M."/>
            <person name="Suzuki K.-i.T."/>
            <person name="Hayashi T."/>
            <person name="Toyoda A."/>
            <person name="Oliveira C."/>
            <person name="Osipova E."/>
            <person name="Leigh N.D."/>
            <person name="Simon A."/>
            <person name="Yun M.H."/>
        </authorList>
    </citation>
    <scope>NUCLEOTIDE SEQUENCE</scope>
    <source>
        <strain evidence="1">20211129_DDA</strain>
        <tissue evidence="1">Liver</tissue>
    </source>
</reference>
<sequence>MRCLRAGRGVGPFRKSNATCQSHRSCSQAVVGTGGRLRWRGGGARNSVTRKGRGCRPGNLEGVWRAAVGGVGGAAEVAVPFMSQSRWLHFNAFTATHKYSRQDLRRRLYFQGGLPGGRGADSGPEGEVACE</sequence>
<gene>
    <name evidence="1" type="ORF">NDU88_005990</name>
</gene>
<name>A0AAV7LMT0_PLEWA</name>
<dbReference type="EMBL" id="JANPWB010000015">
    <property type="protein sequence ID" value="KAJ1092880.1"/>
    <property type="molecule type" value="Genomic_DNA"/>
</dbReference>
<proteinExistence type="predicted"/>
<evidence type="ECO:0000313" key="2">
    <source>
        <dbReference type="Proteomes" id="UP001066276"/>
    </source>
</evidence>
<dbReference type="AlphaFoldDB" id="A0AAV7LMT0"/>
<protein>
    <submittedName>
        <fullName evidence="1">Uncharacterized protein</fullName>
    </submittedName>
</protein>
<accession>A0AAV7LMT0</accession>